<dbReference type="Proteomes" id="UP000054538">
    <property type="component" value="Unassembled WGS sequence"/>
</dbReference>
<gene>
    <name evidence="2" type="ORF">PAXRUDRAFT_567782</name>
</gene>
<organism evidence="2 3">
    <name type="scientific">Paxillus rubicundulus Ve08.2h10</name>
    <dbReference type="NCBI Taxonomy" id="930991"/>
    <lineage>
        <taxon>Eukaryota</taxon>
        <taxon>Fungi</taxon>
        <taxon>Dikarya</taxon>
        <taxon>Basidiomycota</taxon>
        <taxon>Agaricomycotina</taxon>
        <taxon>Agaricomycetes</taxon>
        <taxon>Agaricomycetidae</taxon>
        <taxon>Boletales</taxon>
        <taxon>Paxilineae</taxon>
        <taxon>Paxillaceae</taxon>
        <taxon>Paxillus</taxon>
    </lineage>
</organism>
<reference evidence="2 3" key="1">
    <citation type="submission" date="2014-04" db="EMBL/GenBank/DDBJ databases">
        <authorList>
            <consortium name="DOE Joint Genome Institute"/>
            <person name="Kuo A."/>
            <person name="Kohler A."/>
            <person name="Jargeat P."/>
            <person name="Nagy L.G."/>
            <person name="Floudas D."/>
            <person name="Copeland A."/>
            <person name="Barry K.W."/>
            <person name="Cichocki N."/>
            <person name="Veneault-Fourrey C."/>
            <person name="LaButti K."/>
            <person name="Lindquist E.A."/>
            <person name="Lipzen A."/>
            <person name="Lundell T."/>
            <person name="Morin E."/>
            <person name="Murat C."/>
            <person name="Sun H."/>
            <person name="Tunlid A."/>
            <person name="Henrissat B."/>
            <person name="Grigoriev I.V."/>
            <person name="Hibbett D.S."/>
            <person name="Martin F."/>
            <person name="Nordberg H.P."/>
            <person name="Cantor M.N."/>
            <person name="Hua S.X."/>
        </authorList>
    </citation>
    <scope>NUCLEOTIDE SEQUENCE [LARGE SCALE GENOMIC DNA]</scope>
    <source>
        <strain evidence="2 3">Ve08.2h10</strain>
    </source>
</reference>
<accession>A0A0D0DUB3</accession>
<feature type="region of interest" description="Disordered" evidence="1">
    <location>
        <begin position="36"/>
        <end position="64"/>
    </location>
</feature>
<feature type="compositionally biased region" description="Basic residues" evidence="1">
    <location>
        <begin position="52"/>
        <end position="64"/>
    </location>
</feature>
<dbReference type="EMBL" id="KN825268">
    <property type="protein sequence ID" value="KIK92546.1"/>
    <property type="molecule type" value="Genomic_DNA"/>
</dbReference>
<reference evidence="3" key="2">
    <citation type="submission" date="2015-01" db="EMBL/GenBank/DDBJ databases">
        <title>Evolutionary Origins and Diversification of the Mycorrhizal Mutualists.</title>
        <authorList>
            <consortium name="DOE Joint Genome Institute"/>
            <consortium name="Mycorrhizal Genomics Consortium"/>
            <person name="Kohler A."/>
            <person name="Kuo A."/>
            <person name="Nagy L.G."/>
            <person name="Floudas D."/>
            <person name="Copeland A."/>
            <person name="Barry K.W."/>
            <person name="Cichocki N."/>
            <person name="Veneault-Fourrey C."/>
            <person name="LaButti K."/>
            <person name="Lindquist E.A."/>
            <person name="Lipzen A."/>
            <person name="Lundell T."/>
            <person name="Morin E."/>
            <person name="Murat C."/>
            <person name="Riley R."/>
            <person name="Ohm R."/>
            <person name="Sun H."/>
            <person name="Tunlid A."/>
            <person name="Henrissat B."/>
            <person name="Grigoriev I.V."/>
            <person name="Hibbett D.S."/>
            <person name="Martin F."/>
        </authorList>
    </citation>
    <scope>NUCLEOTIDE SEQUENCE [LARGE SCALE GENOMIC DNA]</scope>
    <source>
        <strain evidence="3">Ve08.2h10</strain>
    </source>
</reference>
<evidence type="ECO:0000313" key="3">
    <source>
        <dbReference type="Proteomes" id="UP000054538"/>
    </source>
</evidence>
<evidence type="ECO:0000313" key="2">
    <source>
        <dbReference type="EMBL" id="KIK92546.1"/>
    </source>
</evidence>
<proteinExistence type="predicted"/>
<dbReference type="InParanoid" id="A0A0D0DUB3"/>
<dbReference type="AlphaFoldDB" id="A0A0D0DUB3"/>
<evidence type="ECO:0000256" key="1">
    <source>
        <dbReference type="SAM" id="MobiDB-lite"/>
    </source>
</evidence>
<keyword evidence="3" id="KW-1185">Reference proteome</keyword>
<protein>
    <submittedName>
        <fullName evidence="2">Uncharacterized protein</fullName>
    </submittedName>
</protein>
<sequence>MCFTFRSYKLRGANRHTCTTPGSRMGMNIVKETEYEGRHPISSRSQLERDVRKPHRTRAHTRGI</sequence>
<dbReference type="HOGENOM" id="CLU_2868342_0_0_1"/>
<name>A0A0D0DUB3_9AGAM</name>